<sequence>MNRWHRSFSNLGRVRHIAILCLVTAICVSCSGGGSSNNASTNGGSGGSGGASSGSPSGSGGTGGSGSSGGTAAAATDVLTYHNDLARTGQYLAETTLTPANVNATSFGKVGFLSVDGKVDAQPLYASNVSMNGAAHNVVYVVTEHASVYAFDADSNAQLWQRSLLGAGETTSDPRNCAQISPEIGITATPVIDRGRGTNGVMYAVAMSKDGGGTIHQRLHAIDLATGAEVFGGPTEITGSYPGSGANSSNGVTVFDPQQYAERQALTLVNGNVYLAWTSHCDQGVYAGWVMAYNADTLAQTGALNLTPNGSGGAIWMGGGGMASDGTSLYLLDANGTFDTTLNAQGFPSNGNFGNAFVKLGAAPNLGVADYFATFDTVSQSARDADLGSGGAMLLPDLVDAGGVTRHLALGSGKDSKIYVVDRDNLGKFNGSSNAIWQEIDGQLIGGVFTTAAFYGNVVYYGSVGDNLKAFPVSGARLATTPASQSAFKFPYPGTTPSISANGAQNAIVWAAENGSVAALHAFNAANLAQELYNSNQSGSRDTFGAGNKYITPMVAHGRVYVGTTNGVAVFGLLK</sequence>
<protein>
    <submittedName>
        <fullName evidence="3">Pyrrolo-quinoline quinone</fullName>
    </submittedName>
</protein>
<dbReference type="Proteomes" id="UP000243502">
    <property type="component" value="Chromosome 3"/>
</dbReference>
<name>A0A2I8EY04_9BURK</name>
<dbReference type="AlphaFoldDB" id="A0A2I8EY04"/>
<dbReference type="RefSeq" id="WP_042312833.1">
    <property type="nucleotide sequence ID" value="NZ_CP026113.1"/>
</dbReference>
<evidence type="ECO:0000256" key="2">
    <source>
        <dbReference type="SAM" id="SignalP"/>
    </source>
</evidence>
<dbReference type="Gene3D" id="2.40.10.480">
    <property type="match status" value="1"/>
</dbReference>
<evidence type="ECO:0000256" key="1">
    <source>
        <dbReference type="SAM" id="MobiDB-lite"/>
    </source>
</evidence>
<proteinExistence type="predicted"/>
<dbReference type="InterPro" id="IPR011047">
    <property type="entry name" value="Quinoprotein_ADH-like_sf"/>
</dbReference>
<dbReference type="SUPFAM" id="SSF50998">
    <property type="entry name" value="Quinoprotein alcohol dehydrogenase-like"/>
    <property type="match status" value="1"/>
</dbReference>
<feature type="chain" id="PRO_5014435281" evidence="2">
    <location>
        <begin position="32"/>
        <end position="575"/>
    </location>
</feature>
<dbReference type="Gene3D" id="2.130.10.10">
    <property type="entry name" value="YVTN repeat-like/Quinoprotein amine dehydrogenase"/>
    <property type="match status" value="1"/>
</dbReference>
<reference evidence="3 4" key="1">
    <citation type="submission" date="2018-01" db="EMBL/GenBank/DDBJ databases">
        <title>Species boundaries and ecological features among Paraburkholderia terrae DSMZ17804T, P. hospita DSMZ17164T and P. caribensis DSMZ13236T.</title>
        <authorList>
            <person name="Pratama A.A."/>
        </authorList>
    </citation>
    <scope>NUCLEOTIDE SEQUENCE [LARGE SCALE GENOMIC DNA]</scope>
    <source>
        <strain evidence="3 4">DSM 17804</strain>
    </source>
</reference>
<feature type="region of interest" description="Disordered" evidence="1">
    <location>
        <begin position="38"/>
        <end position="69"/>
    </location>
</feature>
<keyword evidence="2" id="KW-0732">Signal</keyword>
<feature type="compositionally biased region" description="Gly residues" evidence="1">
    <location>
        <begin position="43"/>
        <end position="69"/>
    </location>
</feature>
<dbReference type="KEGG" id="pter:C2L65_32070"/>
<gene>
    <name evidence="3" type="ORF">C2L65_32070</name>
</gene>
<dbReference type="InterPro" id="IPR015943">
    <property type="entry name" value="WD40/YVTN_repeat-like_dom_sf"/>
</dbReference>
<organism evidence="3 4">
    <name type="scientific">Paraburkholderia terrae</name>
    <dbReference type="NCBI Taxonomy" id="311230"/>
    <lineage>
        <taxon>Bacteria</taxon>
        <taxon>Pseudomonadati</taxon>
        <taxon>Pseudomonadota</taxon>
        <taxon>Betaproteobacteria</taxon>
        <taxon>Burkholderiales</taxon>
        <taxon>Burkholderiaceae</taxon>
        <taxon>Paraburkholderia</taxon>
    </lineage>
</organism>
<accession>A0A2I8EY04</accession>
<evidence type="ECO:0000313" key="3">
    <source>
        <dbReference type="EMBL" id="AUT64328.1"/>
    </source>
</evidence>
<dbReference type="EMBL" id="CP026113">
    <property type="protein sequence ID" value="AUT64328.1"/>
    <property type="molecule type" value="Genomic_DNA"/>
</dbReference>
<evidence type="ECO:0000313" key="4">
    <source>
        <dbReference type="Proteomes" id="UP000243502"/>
    </source>
</evidence>
<feature type="signal peptide" evidence="2">
    <location>
        <begin position="1"/>
        <end position="31"/>
    </location>
</feature>
<dbReference type="OrthoDB" id="282145at2"/>